<proteinExistence type="predicted"/>
<evidence type="ECO:0000313" key="1">
    <source>
        <dbReference type="EMBL" id="GMT32755.1"/>
    </source>
</evidence>
<name>A0AAV5WQ91_9BILA</name>
<comment type="caution">
    <text evidence="1">The sequence shown here is derived from an EMBL/GenBank/DDBJ whole genome shotgun (WGS) entry which is preliminary data.</text>
</comment>
<dbReference type="AlphaFoldDB" id="A0AAV5WQ91"/>
<gene>
    <name evidence="1" type="ORF">PFISCL1PPCAC_24052</name>
</gene>
<dbReference type="EMBL" id="BTSY01000006">
    <property type="protein sequence ID" value="GMT32755.1"/>
    <property type="molecule type" value="Genomic_DNA"/>
</dbReference>
<organism evidence="1 2">
    <name type="scientific">Pristionchus fissidentatus</name>
    <dbReference type="NCBI Taxonomy" id="1538716"/>
    <lineage>
        <taxon>Eukaryota</taxon>
        <taxon>Metazoa</taxon>
        <taxon>Ecdysozoa</taxon>
        <taxon>Nematoda</taxon>
        <taxon>Chromadorea</taxon>
        <taxon>Rhabditida</taxon>
        <taxon>Rhabditina</taxon>
        <taxon>Diplogasteromorpha</taxon>
        <taxon>Diplogasteroidea</taxon>
        <taxon>Neodiplogasteridae</taxon>
        <taxon>Pristionchus</taxon>
    </lineage>
</organism>
<reference evidence="1" key="1">
    <citation type="submission" date="2023-10" db="EMBL/GenBank/DDBJ databases">
        <title>Genome assembly of Pristionchus species.</title>
        <authorList>
            <person name="Yoshida K."/>
            <person name="Sommer R.J."/>
        </authorList>
    </citation>
    <scope>NUCLEOTIDE SEQUENCE</scope>
    <source>
        <strain evidence="1">RS5133</strain>
    </source>
</reference>
<accession>A0AAV5WQ91</accession>
<dbReference type="Proteomes" id="UP001432322">
    <property type="component" value="Unassembled WGS sequence"/>
</dbReference>
<keyword evidence="2" id="KW-1185">Reference proteome</keyword>
<feature type="non-terminal residue" evidence="1">
    <location>
        <position position="144"/>
    </location>
</feature>
<sequence length="144" mass="15552">MVIGIEYYVMRRNEGGSGSILDGFEVIGQSSGSSRTLLRLNSSLIDGNNETLQRLVDKESSASLLSNDSVVIGLQYEVLFPLEFQSSSEHSIFIGESSCNARSLVSSDLEVVALSPDGSIESDDGRLGDISRSNQIVVHKVDPR</sequence>
<evidence type="ECO:0000313" key="2">
    <source>
        <dbReference type="Proteomes" id="UP001432322"/>
    </source>
</evidence>
<protein>
    <submittedName>
        <fullName evidence="1">Uncharacterized protein</fullName>
    </submittedName>
</protein>